<dbReference type="SMART" id="SM00941">
    <property type="entry name" value="PYNP_C"/>
    <property type="match status" value="1"/>
</dbReference>
<dbReference type="SUPFAM" id="SSF54680">
    <property type="entry name" value="Pyrimidine nucleoside phosphorylase C-terminal domain"/>
    <property type="match status" value="1"/>
</dbReference>
<dbReference type="PANTHER" id="PTHR10515">
    <property type="entry name" value="THYMIDINE PHOSPHORYLASE"/>
    <property type="match status" value="1"/>
</dbReference>
<dbReference type="PIRSF" id="PIRSF000478">
    <property type="entry name" value="TP_PyNP"/>
    <property type="match status" value="1"/>
</dbReference>
<evidence type="ECO:0000256" key="10">
    <source>
        <dbReference type="ARBA" id="ARBA00048525"/>
    </source>
</evidence>
<comment type="caution">
    <text evidence="12">The sequence shown here is derived from an EMBL/GenBank/DDBJ whole genome shotgun (WGS) entry which is preliminary data.</text>
</comment>
<evidence type="ECO:0000256" key="9">
    <source>
        <dbReference type="ARBA" id="ARBA00048453"/>
    </source>
</evidence>
<dbReference type="NCBIfam" id="TIGR02644">
    <property type="entry name" value="Y_phosphoryl"/>
    <property type="match status" value="1"/>
</dbReference>
<evidence type="ECO:0000256" key="8">
    <source>
        <dbReference type="ARBA" id="ARBA00022679"/>
    </source>
</evidence>
<dbReference type="InterPro" id="IPR036566">
    <property type="entry name" value="PYNP-like_C_sf"/>
</dbReference>
<dbReference type="NCBIfam" id="NF004747">
    <property type="entry name" value="PRK06078.1"/>
    <property type="match status" value="1"/>
</dbReference>
<reference evidence="13" key="1">
    <citation type="submission" date="2017-04" db="EMBL/GenBank/DDBJ databases">
        <authorList>
            <person name="Bumgarner R.E."/>
            <person name="Fredricks D.N."/>
            <person name="Srinivasan S."/>
        </authorList>
    </citation>
    <scope>NUCLEOTIDE SEQUENCE [LARGE SCALE GENOMIC DNA]</scope>
    <source>
        <strain evidence="13">KA00405</strain>
    </source>
</reference>
<accession>A0A2J8B3X7</accession>
<comment type="similarity">
    <text evidence="3">Belongs to the thymidine/pyrimidine-nucleoside phosphorylase family.</text>
</comment>
<dbReference type="GO" id="GO:0004645">
    <property type="term" value="F:1,4-alpha-oligoglucan phosphorylase activity"/>
    <property type="evidence" value="ECO:0007669"/>
    <property type="project" value="InterPro"/>
</dbReference>
<feature type="domain" description="Pyrimidine nucleoside phosphorylase C-terminal" evidence="11">
    <location>
        <begin position="344"/>
        <end position="418"/>
    </location>
</feature>
<dbReference type="AlphaFoldDB" id="A0A2J8B3X7"/>
<comment type="subunit">
    <text evidence="4">Homodimer.</text>
</comment>
<dbReference type="Gene3D" id="3.40.1030.10">
    <property type="entry name" value="Nucleoside phosphorylase/phosphoribosyltransferase catalytic domain"/>
    <property type="match status" value="1"/>
</dbReference>
<dbReference type="Pfam" id="PF02885">
    <property type="entry name" value="Glycos_trans_3N"/>
    <property type="match status" value="1"/>
</dbReference>
<dbReference type="InterPro" id="IPR000312">
    <property type="entry name" value="Glycosyl_Trfase_fam3"/>
</dbReference>
<organism evidence="12 13">
    <name type="scientific">Mageeibacillus indolicus</name>
    <dbReference type="NCBI Taxonomy" id="884684"/>
    <lineage>
        <taxon>Bacteria</taxon>
        <taxon>Bacillati</taxon>
        <taxon>Bacillota</taxon>
        <taxon>Clostridia</taxon>
        <taxon>Eubacteriales</taxon>
        <taxon>Oscillospiraceae</taxon>
        <taxon>Mageeibacillus</taxon>
    </lineage>
</organism>
<dbReference type="SUPFAM" id="SSF52418">
    <property type="entry name" value="Nucleoside phosphorylase/phosphoribosyltransferase catalytic domain"/>
    <property type="match status" value="1"/>
</dbReference>
<dbReference type="InterPro" id="IPR000053">
    <property type="entry name" value="Thymidine/pyrmidine_PPase"/>
</dbReference>
<dbReference type="InterPro" id="IPR017872">
    <property type="entry name" value="Pyrmidine_PPase_CS"/>
</dbReference>
<dbReference type="InterPro" id="IPR017459">
    <property type="entry name" value="Glycosyl_Trfase_fam3_N_dom"/>
</dbReference>
<dbReference type="FunFam" id="3.40.1030.10:FF:000003">
    <property type="entry name" value="Pyrimidine-nucleoside phosphorylase"/>
    <property type="match status" value="1"/>
</dbReference>
<dbReference type="InterPro" id="IPR035902">
    <property type="entry name" value="Nuc_phospho_transferase"/>
</dbReference>
<evidence type="ECO:0000256" key="5">
    <source>
        <dbReference type="ARBA" id="ARBA00011889"/>
    </source>
</evidence>
<comment type="catalytic activity">
    <reaction evidence="9">
        <text>uridine + phosphate = alpha-D-ribose 1-phosphate + uracil</text>
        <dbReference type="Rhea" id="RHEA:24388"/>
        <dbReference type="ChEBI" id="CHEBI:16704"/>
        <dbReference type="ChEBI" id="CHEBI:17568"/>
        <dbReference type="ChEBI" id="CHEBI:43474"/>
        <dbReference type="ChEBI" id="CHEBI:57720"/>
        <dbReference type="EC" id="2.4.2.2"/>
    </reaction>
</comment>
<proteinExistence type="inferred from homology"/>
<evidence type="ECO:0000313" key="12">
    <source>
        <dbReference type="EMBL" id="PNH19480.1"/>
    </source>
</evidence>
<dbReference type="InterPro" id="IPR013102">
    <property type="entry name" value="PYNP_C"/>
</dbReference>
<dbReference type="Pfam" id="PF07831">
    <property type="entry name" value="PYNP_C"/>
    <property type="match status" value="1"/>
</dbReference>
<dbReference type="GO" id="GO:0006213">
    <property type="term" value="P:pyrimidine nucleoside metabolic process"/>
    <property type="evidence" value="ECO:0007669"/>
    <property type="project" value="InterPro"/>
</dbReference>
<dbReference type="GO" id="GO:0009032">
    <property type="term" value="F:thymidine phosphorylase activity"/>
    <property type="evidence" value="ECO:0007669"/>
    <property type="project" value="TreeGrafter"/>
</dbReference>
<dbReference type="Pfam" id="PF00591">
    <property type="entry name" value="Glycos_transf_3"/>
    <property type="match status" value="1"/>
</dbReference>
<comment type="function">
    <text evidence="2">Catalyzes phosphorolysis of the pyrimidine nucleosides uridine, thymidine and 2'-deoxyuridine with the formation of the corresponding pyrimidine base and ribose-1-phosphate.</text>
</comment>
<dbReference type="GO" id="GO:0005829">
    <property type="term" value="C:cytosol"/>
    <property type="evidence" value="ECO:0007669"/>
    <property type="project" value="TreeGrafter"/>
</dbReference>
<keyword evidence="7" id="KW-0328">Glycosyltransferase</keyword>
<dbReference type="NCBIfam" id="NF004490">
    <property type="entry name" value="PRK05820.1"/>
    <property type="match status" value="1"/>
</dbReference>
<dbReference type="Gene3D" id="1.20.970.10">
    <property type="entry name" value="Transferase, Pyrimidine Nucleoside Phosphorylase, Chain C"/>
    <property type="match status" value="1"/>
</dbReference>
<dbReference type="InterPro" id="IPR018090">
    <property type="entry name" value="Pyrmidine_PPas_bac/euk"/>
</dbReference>
<dbReference type="SUPFAM" id="SSF47648">
    <property type="entry name" value="Nucleoside phosphorylase/phosphoribosyltransferase N-terminal domain"/>
    <property type="match status" value="1"/>
</dbReference>
<evidence type="ECO:0000256" key="1">
    <source>
        <dbReference type="ARBA" id="ARBA00001066"/>
    </source>
</evidence>
<evidence type="ECO:0000256" key="6">
    <source>
        <dbReference type="ARBA" id="ARBA00014680"/>
    </source>
</evidence>
<dbReference type="Gene3D" id="3.90.1170.30">
    <property type="entry name" value="Pyrimidine nucleoside phosphorylase-like, C-terminal domain"/>
    <property type="match status" value="1"/>
</dbReference>
<dbReference type="OMA" id="VWGGATN"/>
<evidence type="ECO:0000256" key="4">
    <source>
        <dbReference type="ARBA" id="ARBA00011738"/>
    </source>
</evidence>
<dbReference type="GO" id="GO:0006206">
    <property type="term" value="P:pyrimidine nucleobase metabolic process"/>
    <property type="evidence" value="ECO:0007669"/>
    <property type="project" value="InterPro"/>
</dbReference>
<evidence type="ECO:0000259" key="11">
    <source>
        <dbReference type="SMART" id="SM00941"/>
    </source>
</evidence>
<keyword evidence="8" id="KW-0808">Transferase</keyword>
<evidence type="ECO:0000256" key="7">
    <source>
        <dbReference type="ARBA" id="ARBA00022676"/>
    </source>
</evidence>
<evidence type="ECO:0000313" key="13">
    <source>
        <dbReference type="Proteomes" id="UP000236394"/>
    </source>
</evidence>
<sequence>MRMYDLIMKKRNGEALTSVEIKELINGYVAGTIPDYQMAAFLMAVYFRGMTEAETLAMTLAVAHSGDMVDLSGIDGVKVDKHSTGGVGDKTTLIIAPIVAACGVKVAKMSGRGLGHTGGTVDKMESIPGMRTTLEQKEFFEVVNKTGLSVIGQSGNLAPADKKLYALRDVTATVDSIPLIATSIMSKKLAAGNDCILLDVKTGSGAFMKTIDDSIKLAQTMVKIGENAGKRTVALITNMDIPLGHNIGNSLEVVEAIEVLRGKGPQDLVGVCESLASNMLYLAGRGDLPTCLAQVRSAIADGSALERLKAMVAAQGGDVAVIEDPDKFTKAKYTYDVLCPRSGYISFMDTEGCGIASAMLGAGRETKDSAIDYSAGIIIHKKTGEAVKQGEVMATLYADDAQLFEAAAAEYRAAVRIEDEKPKKEPLIYARVTADAVERFDLT</sequence>
<dbReference type="PROSITE" id="PS00647">
    <property type="entry name" value="THYMID_PHOSPHORYLASE"/>
    <property type="match status" value="1"/>
</dbReference>
<evidence type="ECO:0000256" key="3">
    <source>
        <dbReference type="ARBA" id="ARBA00006915"/>
    </source>
</evidence>
<gene>
    <name evidence="12" type="ORF">B7R76_00925</name>
</gene>
<protein>
    <recommendedName>
        <fullName evidence="6">Pyrimidine-nucleoside phosphorylase</fullName>
        <ecNumber evidence="5">2.4.2.2</ecNumber>
    </recommendedName>
</protein>
<dbReference type="EMBL" id="NBZD01000001">
    <property type="protein sequence ID" value="PNH19480.1"/>
    <property type="molecule type" value="Genomic_DNA"/>
</dbReference>
<dbReference type="Proteomes" id="UP000236394">
    <property type="component" value="Unassembled WGS sequence"/>
</dbReference>
<evidence type="ECO:0000256" key="2">
    <source>
        <dbReference type="ARBA" id="ARBA00003877"/>
    </source>
</evidence>
<dbReference type="PANTHER" id="PTHR10515:SF0">
    <property type="entry name" value="THYMIDINE PHOSPHORYLASE"/>
    <property type="match status" value="1"/>
</dbReference>
<dbReference type="EC" id="2.4.2.2" evidence="5"/>
<comment type="catalytic activity">
    <reaction evidence="10">
        <text>thymidine + phosphate = 2-deoxy-alpha-D-ribose 1-phosphate + thymine</text>
        <dbReference type="Rhea" id="RHEA:16037"/>
        <dbReference type="ChEBI" id="CHEBI:17748"/>
        <dbReference type="ChEBI" id="CHEBI:17821"/>
        <dbReference type="ChEBI" id="CHEBI:43474"/>
        <dbReference type="ChEBI" id="CHEBI:57259"/>
        <dbReference type="EC" id="2.4.2.2"/>
    </reaction>
</comment>
<comment type="catalytic activity">
    <reaction evidence="1">
        <text>2'-deoxyuridine + phosphate = 2-deoxy-alpha-D-ribose 1-phosphate + uracil</text>
        <dbReference type="Rhea" id="RHEA:22824"/>
        <dbReference type="ChEBI" id="CHEBI:16450"/>
        <dbReference type="ChEBI" id="CHEBI:17568"/>
        <dbReference type="ChEBI" id="CHEBI:43474"/>
        <dbReference type="ChEBI" id="CHEBI:57259"/>
        <dbReference type="EC" id="2.4.2.2"/>
    </reaction>
</comment>
<dbReference type="RefSeq" id="WP_012993636.1">
    <property type="nucleotide sequence ID" value="NZ_NBZD01000001.1"/>
</dbReference>
<dbReference type="InterPro" id="IPR036320">
    <property type="entry name" value="Glycosyl_Trfase_fam3_N_dom_sf"/>
</dbReference>
<name>A0A2J8B3X7_9FIRM</name>